<evidence type="ECO:0000313" key="1">
    <source>
        <dbReference type="EMBL" id="DAD40875.1"/>
    </source>
</evidence>
<protein>
    <submittedName>
        <fullName evidence="1">Uncharacterized protein</fullName>
    </submittedName>
</protein>
<dbReference type="Proteomes" id="UP000607653">
    <property type="component" value="Unassembled WGS sequence"/>
</dbReference>
<name>A0A822ZBP5_NELNU</name>
<organism evidence="1 2">
    <name type="scientific">Nelumbo nucifera</name>
    <name type="common">Sacred lotus</name>
    <dbReference type="NCBI Taxonomy" id="4432"/>
    <lineage>
        <taxon>Eukaryota</taxon>
        <taxon>Viridiplantae</taxon>
        <taxon>Streptophyta</taxon>
        <taxon>Embryophyta</taxon>
        <taxon>Tracheophyta</taxon>
        <taxon>Spermatophyta</taxon>
        <taxon>Magnoliopsida</taxon>
        <taxon>Proteales</taxon>
        <taxon>Nelumbonaceae</taxon>
        <taxon>Nelumbo</taxon>
    </lineage>
</organism>
<keyword evidence="2" id="KW-1185">Reference proteome</keyword>
<proteinExistence type="predicted"/>
<reference evidence="1 2" key="1">
    <citation type="journal article" date="2020" name="Mol. Biol. Evol.">
        <title>Distinct Expression and Methylation Patterns for Genes with Different Fates following a Single Whole-Genome Duplication in Flowering Plants.</title>
        <authorList>
            <person name="Shi T."/>
            <person name="Rahmani R.S."/>
            <person name="Gugger P.F."/>
            <person name="Wang M."/>
            <person name="Li H."/>
            <person name="Zhang Y."/>
            <person name="Li Z."/>
            <person name="Wang Q."/>
            <person name="Van de Peer Y."/>
            <person name="Marchal K."/>
            <person name="Chen J."/>
        </authorList>
    </citation>
    <scope>NUCLEOTIDE SEQUENCE [LARGE SCALE GENOMIC DNA]</scope>
    <source>
        <tissue evidence="1">Leaf</tissue>
    </source>
</reference>
<evidence type="ECO:0000313" key="2">
    <source>
        <dbReference type="Proteomes" id="UP000607653"/>
    </source>
</evidence>
<dbReference type="EMBL" id="DUZY01000005">
    <property type="protein sequence ID" value="DAD40875.1"/>
    <property type="molecule type" value="Genomic_DNA"/>
</dbReference>
<comment type="caution">
    <text evidence="1">The sequence shown here is derived from an EMBL/GenBank/DDBJ whole genome shotgun (WGS) entry which is preliminary data.</text>
</comment>
<gene>
    <name evidence="1" type="ORF">HUJ06_015198</name>
</gene>
<sequence>MDMAVSAVNTQGTDSLVVFVLMDD</sequence>
<dbReference type="AlphaFoldDB" id="A0A822ZBP5"/>
<accession>A0A822ZBP5</accession>